<evidence type="ECO:0000313" key="6">
    <source>
        <dbReference type="Proteomes" id="UP000543030"/>
    </source>
</evidence>
<reference evidence="5 6" key="1">
    <citation type="submission" date="2020-08" db="EMBL/GenBank/DDBJ databases">
        <title>Genomic Encyclopedia of Type Strains, Phase IV (KMG-IV): sequencing the most valuable type-strain genomes for metagenomic binning, comparative biology and taxonomic classification.</title>
        <authorList>
            <person name="Goeker M."/>
        </authorList>
    </citation>
    <scope>NUCLEOTIDE SEQUENCE [LARGE SCALE GENOMIC DNA]</scope>
    <source>
        <strain evidence="5 6">DSM 18233</strain>
    </source>
</reference>
<dbReference type="PANTHER" id="PTHR24422">
    <property type="entry name" value="CHEMOTAXIS PROTEIN METHYLTRANSFERASE"/>
    <property type="match status" value="1"/>
</dbReference>
<dbReference type="EC" id="2.1.1.80" evidence="5"/>
<evidence type="ECO:0000256" key="3">
    <source>
        <dbReference type="ARBA" id="ARBA00022691"/>
    </source>
</evidence>
<dbReference type="InterPro" id="IPR011990">
    <property type="entry name" value="TPR-like_helical_dom_sf"/>
</dbReference>
<protein>
    <submittedName>
        <fullName evidence="5">Chemotaxis protein methyltransferase CheR</fullName>
        <ecNumber evidence="5">2.1.1.80</ecNumber>
    </submittedName>
</protein>
<evidence type="ECO:0000256" key="2">
    <source>
        <dbReference type="ARBA" id="ARBA00022679"/>
    </source>
</evidence>
<dbReference type="EMBL" id="JACHHN010000002">
    <property type="protein sequence ID" value="MBB5190743.1"/>
    <property type="molecule type" value="Genomic_DNA"/>
</dbReference>
<dbReference type="InterPro" id="IPR000780">
    <property type="entry name" value="CheR_MeTrfase"/>
</dbReference>
<evidence type="ECO:0000313" key="5">
    <source>
        <dbReference type="EMBL" id="MBB5190743.1"/>
    </source>
</evidence>
<dbReference type="GO" id="GO:0032259">
    <property type="term" value="P:methylation"/>
    <property type="evidence" value="ECO:0007669"/>
    <property type="project" value="UniProtKB-KW"/>
</dbReference>
<keyword evidence="6" id="KW-1185">Reference proteome</keyword>
<dbReference type="PANTHER" id="PTHR24422:SF19">
    <property type="entry name" value="CHEMOTAXIS PROTEIN METHYLTRANSFERASE"/>
    <property type="match status" value="1"/>
</dbReference>
<keyword evidence="1 5" id="KW-0489">Methyltransferase</keyword>
<dbReference type="Pfam" id="PF01739">
    <property type="entry name" value="CheR"/>
    <property type="match status" value="1"/>
</dbReference>
<dbReference type="PRINTS" id="PR00996">
    <property type="entry name" value="CHERMTFRASE"/>
</dbReference>
<dbReference type="Gene3D" id="1.25.40.10">
    <property type="entry name" value="Tetratricopeptide repeat domain"/>
    <property type="match status" value="1"/>
</dbReference>
<feature type="domain" description="CheR-type methyltransferase" evidence="4">
    <location>
        <begin position="1"/>
        <end position="275"/>
    </location>
</feature>
<dbReference type="PROSITE" id="PS50123">
    <property type="entry name" value="CHER"/>
    <property type="match status" value="1"/>
</dbReference>
<dbReference type="RefSeq" id="WP_184099017.1">
    <property type="nucleotide sequence ID" value="NZ_JACHHN010000002.1"/>
</dbReference>
<name>A0A840REG6_9NEIS</name>
<gene>
    <name evidence="5" type="ORF">HNQ50_001465</name>
</gene>
<dbReference type="Proteomes" id="UP000543030">
    <property type="component" value="Unassembled WGS sequence"/>
</dbReference>
<sequence length="494" mass="54663">MMQPPSPRDIARFRAALTEHAGWFFDDAAASRLAHVLAQQTLVHHCDYGTYLERVSSGERAELAALAQLLTITETSFLRNIDQLVAFIQVALPAYLNKGGGEAPIRVLSFGCASGEEPYSLAMMLQEHLPEAMQRVQITAADLNPAMLAKARHARYSAWSLRDTPQAMRDRWFTPEGNLFALDETIVAAVRFEQRNLVENDPHFWQAGRFDIVFCRNVLMYFTPAQARAAVGRIAAAMTPGGYLFLGHAETLRGLSEDFEVFHTNDAFYYRRQTPPAAARPPQHIANPTPESSWVAAIEQASARIHALSCLPAPAAAQPVPAVTAPTSPNLAPVLDFLDRERFEPALTYLQALPPEYERNPDVRLLKAVLYSHSGALAQAEATCFSLLQDDELNAGAHYVLALCRESQGDLTGALEQDQLAAWLDPGFAMPRVHMGLIARRRGDHQGAAQEMKHAIRLLQQEDPARLLLFGGGFKREALMALCKQEPLHSGERR</sequence>
<evidence type="ECO:0000259" key="4">
    <source>
        <dbReference type="PROSITE" id="PS50123"/>
    </source>
</evidence>
<dbReference type="SUPFAM" id="SSF53335">
    <property type="entry name" value="S-adenosyl-L-methionine-dependent methyltransferases"/>
    <property type="match status" value="1"/>
</dbReference>
<dbReference type="InterPro" id="IPR022642">
    <property type="entry name" value="CheR_C"/>
</dbReference>
<keyword evidence="2 5" id="KW-0808">Transferase</keyword>
<dbReference type="InterPro" id="IPR029063">
    <property type="entry name" value="SAM-dependent_MTases_sf"/>
</dbReference>
<proteinExistence type="predicted"/>
<accession>A0A840REG6</accession>
<keyword evidence="3" id="KW-0949">S-adenosyl-L-methionine</keyword>
<evidence type="ECO:0000256" key="1">
    <source>
        <dbReference type="ARBA" id="ARBA00022603"/>
    </source>
</evidence>
<dbReference type="InterPro" id="IPR050903">
    <property type="entry name" value="Bact_Chemotaxis_MeTrfase"/>
</dbReference>
<dbReference type="CDD" id="cd02440">
    <property type="entry name" value="AdoMet_MTases"/>
    <property type="match status" value="1"/>
</dbReference>
<dbReference type="AlphaFoldDB" id="A0A840REG6"/>
<dbReference type="SMART" id="SM00138">
    <property type="entry name" value="MeTrc"/>
    <property type="match status" value="1"/>
</dbReference>
<dbReference type="GO" id="GO:0008983">
    <property type="term" value="F:protein-glutamate O-methyltransferase activity"/>
    <property type="evidence" value="ECO:0007669"/>
    <property type="project" value="UniProtKB-EC"/>
</dbReference>
<dbReference type="Gene3D" id="3.40.50.150">
    <property type="entry name" value="Vaccinia Virus protein VP39"/>
    <property type="match status" value="1"/>
</dbReference>
<organism evidence="5 6">
    <name type="scientific">Silvimonas terrae</name>
    <dbReference type="NCBI Taxonomy" id="300266"/>
    <lineage>
        <taxon>Bacteria</taxon>
        <taxon>Pseudomonadati</taxon>
        <taxon>Pseudomonadota</taxon>
        <taxon>Betaproteobacteria</taxon>
        <taxon>Neisseriales</taxon>
        <taxon>Chitinibacteraceae</taxon>
        <taxon>Silvimonas</taxon>
    </lineage>
</organism>
<comment type="caution">
    <text evidence="5">The sequence shown here is derived from an EMBL/GenBank/DDBJ whole genome shotgun (WGS) entry which is preliminary data.</text>
</comment>
<dbReference type="SUPFAM" id="SSF48452">
    <property type="entry name" value="TPR-like"/>
    <property type="match status" value="1"/>
</dbReference>